<protein>
    <submittedName>
        <fullName evidence="4">Phospholipase/carboxylesterase</fullName>
    </submittedName>
</protein>
<name>A0A5C1E881_9RHOO</name>
<evidence type="ECO:0000313" key="5">
    <source>
        <dbReference type="Proteomes" id="UP000323671"/>
    </source>
</evidence>
<dbReference type="SUPFAM" id="SSF53474">
    <property type="entry name" value="alpha/beta-Hydrolases"/>
    <property type="match status" value="1"/>
</dbReference>
<dbReference type="AlphaFoldDB" id="A0A5C1E881"/>
<dbReference type="InterPro" id="IPR029058">
    <property type="entry name" value="AB_hydrolase_fold"/>
</dbReference>
<dbReference type="KEGG" id="otr:OTERR_16900"/>
<dbReference type="RefSeq" id="WP_149425488.1">
    <property type="nucleotide sequence ID" value="NZ_CP022579.1"/>
</dbReference>
<sequence length="246" mass="26096">MNAPTSSATAPQLAGTRLLPASGQPDLLFIYLHGVGARGDDLEPLAEAIGQRYPQAAHLLAEGFEPFDQAPFGRQWFSLLGISEENRPARIAAVVPRLIAAIEATRAEFGLSSQRVCLVGFSQGAILALEAAQAAHDSLGHELAGRVLAFAGRYGTLPAAAPNDTVIHLFHGMADQVVPAHHSVTAAEHLVALGADVTADVLPKIGHEIPAALLDKAVERLQTFVPRKVWEQAMREVAAAEDQQPH</sequence>
<dbReference type="InterPro" id="IPR003140">
    <property type="entry name" value="PLipase/COase/thioEstase"/>
</dbReference>
<evidence type="ECO:0000313" key="4">
    <source>
        <dbReference type="EMBL" id="QEL65166.1"/>
    </source>
</evidence>
<accession>A0A5C1E881</accession>
<dbReference type="Proteomes" id="UP000323671">
    <property type="component" value="Chromosome"/>
</dbReference>
<feature type="domain" description="Phospholipase/carboxylesterase/thioesterase" evidence="3">
    <location>
        <begin position="28"/>
        <end position="223"/>
    </location>
</feature>
<dbReference type="EMBL" id="CP022579">
    <property type="protein sequence ID" value="QEL65166.1"/>
    <property type="molecule type" value="Genomic_DNA"/>
</dbReference>
<dbReference type="InterPro" id="IPR050565">
    <property type="entry name" value="LYPA1-2/EST-like"/>
</dbReference>
<dbReference type="Gene3D" id="3.40.50.1820">
    <property type="entry name" value="alpha/beta hydrolase"/>
    <property type="match status" value="1"/>
</dbReference>
<proteinExistence type="inferred from homology"/>
<dbReference type="PANTHER" id="PTHR10655:SF17">
    <property type="entry name" value="LYSOPHOSPHOLIPASE-LIKE PROTEIN 1"/>
    <property type="match status" value="1"/>
</dbReference>
<dbReference type="Pfam" id="PF02230">
    <property type="entry name" value="Abhydrolase_2"/>
    <property type="match status" value="1"/>
</dbReference>
<reference evidence="4 5" key="1">
    <citation type="submission" date="2017-07" db="EMBL/GenBank/DDBJ databases">
        <title>Complete genome sequence of Oryzomicrobium terrae TPP412.</title>
        <authorList>
            <person name="Chiu L.-W."/>
            <person name="Lo K.-J."/>
            <person name="Tsai Y.-M."/>
            <person name="Lin S.-S."/>
            <person name="Kuo C.-H."/>
            <person name="Liu C.-T."/>
        </authorList>
    </citation>
    <scope>NUCLEOTIDE SEQUENCE [LARGE SCALE GENOMIC DNA]</scope>
    <source>
        <strain evidence="4 5">TPP412</strain>
    </source>
</reference>
<evidence type="ECO:0000256" key="2">
    <source>
        <dbReference type="ARBA" id="ARBA00022801"/>
    </source>
</evidence>
<evidence type="ECO:0000259" key="3">
    <source>
        <dbReference type="Pfam" id="PF02230"/>
    </source>
</evidence>
<keyword evidence="5" id="KW-1185">Reference proteome</keyword>
<dbReference type="GO" id="GO:0016787">
    <property type="term" value="F:hydrolase activity"/>
    <property type="evidence" value="ECO:0007669"/>
    <property type="project" value="UniProtKB-KW"/>
</dbReference>
<comment type="similarity">
    <text evidence="1">Belongs to the AB hydrolase superfamily. AB hydrolase 2 family.</text>
</comment>
<keyword evidence="2" id="KW-0378">Hydrolase</keyword>
<organism evidence="4 5">
    <name type="scientific">Oryzomicrobium terrae</name>
    <dbReference type="NCBI Taxonomy" id="1735038"/>
    <lineage>
        <taxon>Bacteria</taxon>
        <taxon>Pseudomonadati</taxon>
        <taxon>Pseudomonadota</taxon>
        <taxon>Betaproteobacteria</taxon>
        <taxon>Rhodocyclales</taxon>
        <taxon>Rhodocyclaceae</taxon>
        <taxon>Oryzomicrobium</taxon>
    </lineage>
</organism>
<dbReference type="NCBIfam" id="NF008525">
    <property type="entry name" value="PRK11460.1"/>
    <property type="match status" value="1"/>
</dbReference>
<evidence type="ECO:0000256" key="1">
    <source>
        <dbReference type="ARBA" id="ARBA00006499"/>
    </source>
</evidence>
<gene>
    <name evidence="4" type="ORF">OTERR_16900</name>
</gene>
<dbReference type="PANTHER" id="PTHR10655">
    <property type="entry name" value="LYSOPHOSPHOLIPASE-RELATED"/>
    <property type="match status" value="1"/>
</dbReference>